<organism evidence="18 19">
    <name type="scientific">Pseudolycoriella hygida</name>
    <dbReference type="NCBI Taxonomy" id="35572"/>
    <lineage>
        <taxon>Eukaryota</taxon>
        <taxon>Metazoa</taxon>
        <taxon>Ecdysozoa</taxon>
        <taxon>Arthropoda</taxon>
        <taxon>Hexapoda</taxon>
        <taxon>Insecta</taxon>
        <taxon>Pterygota</taxon>
        <taxon>Neoptera</taxon>
        <taxon>Endopterygota</taxon>
        <taxon>Diptera</taxon>
        <taxon>Nematocera</taxon>
        <taxon>Sciaroidea</taxon>
        <taxon>Sciaridae</taxon>
        <taxon>Pseudolycoriella</taxon>
    </lineage>
</organism>
<dbReference type="InterPro" id="IPR057246">
    <property type="entry name" value="CARBOXYPEPT_ZN_1"/>
</dbReference>
<dbReference type="EMBL" id="WJQU01000001">
    <property type="protein sequence ID" value="KAJ6648921.1"/>
    <property type="molecule type" value="Genomic_DNA"/>
</dbReference>
<evidence type="ECO:0000256" key="7">
    <source>
        <dbReference type="ARBA" id="ARBA00022723"/>
    </source>
</evidence>
<evidence type="ECO:0000313" key="18">
    <source>
        <dbReference type="EMBL" id="KAJ6648921.1"/>
    </source>
</evidence>
<sequence length="410" mass="46904">MKTIILGLALLSIAMAIEKARFDNYRVYSINVDTVEQLKELRKLDGNSDGFEFWKLADVGKEADLMVPPHKFADFEEMAQALKLNYYLKIQNVQALIDNENPKTRAVDFDWTSYYTYDEIYEWLDVQLATYPTILSNFVVGESFQNRTIRGVKLAYNEANPSIFIEANIHAREWITSATATWFLNELLTSTDPTIQDLARNINWYIVPIFNVDGFVYSHNVNRLWRKTRFPHAHICYGTDGNRNFGFQWNTIGASSNPCSETFAGPNAWSEPETVHLADYLRGISSEIKIYLSFHSYGQYFLFPYGHTGEHVGNYEELYAVANKTVEAIAVRYGTAYRYGPSSTVLYETSGTSVDWAYNEFGIRLAYTFEFRDRGNYGFVLPADQIIPNGLEIKDGIVAMVAESRVRGIL</sequence>
<dbReference type="SMART" id="SM00631">
    <property type="entry name" value="Zn_pept"/>
    <property type="match status" value="1"/>
</dbReference>
<dbReference type="Gene3D" id="3.30.70.340">
    <property type="entry name" value="Metallocarboxypeptidase-like"/>
    <property type="match status" value="1"/>
</dbReference>
<evidence type="ECO:0000256" key="12">
    <source>
        <dbReference type="ARBA" id="ARBA00023157"/>
    </source>
</evidence>
<keyword evidence="5 18" id="KW-0121">Carboxypeptidase</keyword>
<dbReference type="InterPro" id="IPR000834">
    <property type="entry name" value="Peptidase_M14"/>
</dbReference>
<comment type="subcellular location">
    <subcellularLocation>
        <location evidence="2">Secreted</location>
    </subcellularLocation>
</comment>
<dbReference type="FunFam" id="3.40.630.10:FF:000040">
    <property type="entry name" value="zinc carboxypeptidase"/>
    <property type="match status" value="1"/>
</dbReference>
<dbReference type="Gene3D" id="3.40.630.10">
    <property type="entry name" value="Zn peptidases"/>
    <property type="match status" value="1"/>
</dbReference>
<dbReference type="PANTHER" id="PTHR11705:SF123">
    <property type="entry name" value="PEPTIDASE M14 CARBOXYPEPTIDASE A DOMAIN-CONTAINING PROTEIN-RELATED"/>
    <property type="match status" value="1"/>
</dbReference>
<evidence type="ECO:0000256" key="14">
    <source>
        <dbReference type="ARBA" id="ARBA00069039"/>
    </source>
</evidence>
<dbReference type="Proteomes" id="UP001151699">
    <property type="component" value="Chromosome A"/>
</dbReference>
<evidence type="ECO:0000256" key="5">
    <source>
        <dbReference type="ARBA" id="ARBA00022645"/>
    </source>
</evidence>
<comment type="cofactor">
    <cofactor evidence="1">
        <name>Zn(2+)</name>
        <dbReference type="ChEBI" id="CHEBI:29105"/>
    </cofactor>
</comment>
<evidence type="ECO:0000313" key="19">
    <source>
        <dbReference type="Proteomes" id="UP001151699"/>
    </source>
</evidence>
<dbReference type="CDD" id="cd03860">
    <property type="entry name" value="M14_CP_A-B_like"/>
    <property type="match status" value="1"/>
</dbReference>
<evidence type="ECO:0000256" key="3">
    <source>
        <dbReference type="ARBA" id="ARBA00005988"/>
    </source>
</evidence>
<reference evidence="18" key="1">
    <citation type="submission" date="2022-07" db="EMBL/GenBank/DDBJ databases">
        <authorList>
            <person name="Trinca V."/>
            <person name="Uliana J.V.C."/>
            <person name="Torres T.T."/>
            <person name="Ward R.J."/>
            <person name="Monesi N."/>
        </authorList>
    </citation>
    <scope>NUCLEOTIDE SEQUENCE</scope>
    <source>
        <strain evidence="18">HSMRA1968</strain>
        <tissue evidence="18">Whole embryos</tissue>
    </source>
</reference>
<dbReference type="InterPro" id="IPR003146">
    <property type="entry name" value="M14A_act_pep"/>
</dbReference>
<dbReference type="Pfam" id="PF02244">
    <property type="entry name" value="Propep_M14"/>
    <property type="match status" value="1"/>
</dbReference>
<evidence type="ECO:0000256" key="15">
    <source>
        <dbReference type="PROSITE-ProRule" id="PRU01379"/>
    </source>
</evidence>
<evidence type="ECO:0000259" key="17">
    <source>
        <dbReference type="PROSITE" id="PS52035"/>
    </source>
</evidence>
<dbReference type="PRINTS" id="PR00765">
    <property type="entry name" value="CRBOXYPTASEA"/>
</dbReference>
<keyword evidence="7" id="KW-0479">Metal-binding</keyword>
<keyword evidence="9" id="KW-0378">Hydrolase</keyword>
<dbReference type="SUPFAM" id="SSF53187">
    <property type="entry name" value="Zn-dependent exopeptidases"/>
    <property type="match status" value="1"/>
</dbReference>
<dbReference type="AlphaFoldDB" id="A0A9Q0NFV2"/>
<comment type="similarity">
    <text evidence="3 15">Belongs to the peptidase M14 family.</text>
</comment>
<keyword evidence="12" id="KW-1015">Disulfide bond</keyword>
<dbReference type="SUPFAM" id="SSF54897">
    <property type="entry name" value="Protease propeptides/inhibitors"/>
    <property type="match status" value="1"/>
</dbReference>
<feature type="signal peptide" evidence="16">
    <location>
        <begin position="1"/>
        <end position="16"/>
    </location>
</feature>
<feature type="domain" description="Peptidase M14" evidence="17">
    <location>
        <begin position="113"/>
        <end position="404"/>
    </location>
</feature>
<dbReference type="PROSITE" id="PS52035">
    <property type="entry name" value="PEPTIDASE_M14"/>
    <property type="match status" value="1"/>
</dbReference>
<accession>A0A9Q0NFV2</accession>
<evidence type="ECO:0000256" key="6">
    <source>
        <dbReference type="ARBA" id="ARBA00022670"/>
    </source>
</evidence>
<evidence type="ECO:0000256" key="9">
    <source>
        <dbReference type="ARBA" id="ARBA00022801"/>
    </source>
</evidence>
<dbReference type="PANTHER" id="PTHR11705">
    <property type="entry name" value="PROTEASE FAMILY M14 CARBOXYPEPTIDASE A,B"/>
    <property type="match status" value="1"/>
</dbReference>
<name>A0A9Q0NFV2_9DIPT</name>
<comment type="caution">
    <text evidence="18">The sequence shown here is derived from an EMBL/GenBank/DDBJ whole genome shotgun (WGS) entry which is preliminary data.</text>
</comment>
<dbReference type="GO" id="GO:0008270">
    <property type="term" value="F:zinc ion binding"/>
    <property type="evidence" value="ECO:0007669"/>
    <property type="project" value="InterPro"/>
</dbReference>
<proteinExistence type="inferred from homology"/>
<keyword evidence="8 16" id="KW-0732">Signal</keyword>
<evidence type="ECO:0000256" key="8">
    <source>
        <dbReference type="ARBA" id="ARBA00022729"/>
    </source>
</evidence>
<evidence type="ECO:0000256" key="11">
    <source>
        <dbReference type="ARBA" id="ARBA00023049"/>
    </source>
</evidence>
<evidence type="ECO:0000256" key="10">
    <source>
        <dbReference type="ARBA" id="ARBA00022833"/>
    </source>
</evidence>
<dbReference type="PROSITE" id="PS00132">
    <property type="entry name" value="CARBOXYPEPT_ZN_1"/>
    <property type="match status" value="1"/>
</dbReference>
<keyword evidence="6" id="KW-0645">Protease</keyword>
<evidence type="ECO:0000256" key="2">
    <source>
        <dbReference type="ARBA" id="ARBA00004613"/>
    </source>
</evidence>
<keyword evidence="19" id="KW-1185">Reference proteome</keyword>
<gene>
    <name evidence="18" type="ORF">Bhyg_04153</name>
</gene>
<feature type="active site" description="Proton donor/acceptor" evidence="15">
    <location>
        <position position="370"/>
    </location>
</feature>
<dbReference type="OrthoDB" id="3626597at2759"/>
<dbReference type="FunFam" id="3.30.70.340:FF:000002">
    <property type="entry name" value="Carboxypeptidase A"/>
    <property type="match status" value="1"/>
</dbReference>
<feature type="chain" id="PRO_5040206777" description="Zinc carboxypeptidase A 1" evidence="16">
    <location>
        <begin position="17"/>
        <end position="410"/>
    </location>
</feature>
<dbReference type="GO" id="GO:0006508">
    <property type="term" value="P:proteolysis"/>
    <property type="evidence" value="ECO:0007669"/>
    <property type="project" value="UniProtKB-KW"/>
</dbReference>
<comment type="function">
    <text evidence="13">Involved in the digestion of the blood meal.</text>
</comment>
<evidence type="ECO:0000256" key="16">
    <source>
        <dbReference type="SAM" id="SignalP"/>
    </source>
</evidence>
<dbReference type="InterPro" id="IPR036990">
    <property type="entry name" value="M14A-like_propep"/>
</dbReference>
<dbReference type="Pfam" id="PF00246">
    <property type="entry name" value="Peptidase_M14"/>
    <property type="match status" value="1"/>
</dbReference>
<keyword evidence="4" id="KW-0964">Secreted</keyword>
<evidence type="ECO:0000256" key="1">
    <source>
        <dbReference type="ARBA" id="ARBA00001947"/>
    </source>
</evidence>
<evidence type="ECO:0000256" key="13">
    <source>
        <dbReference type="ARBA" id="ARBA00057299"/>
    </source>
</evidence>
<dbReference type="GO" id="GO:0004181">
    <property type="term" value="F:metallocarboxypeptidase activity"/>
    <property type="evidence" value="ECO:0007669"/>
    <property type="project" value="InterPro"/>
</dbReference>
<protein>
    <recommendedName>
        <fullName evidence="14">Zinc carboxypeptidase A 1</fullName>
    </recommendedName>
</protein>
<keyword evidence="10" id="KW-0862">Zinc</keyword>
<dbReference type="GO" id="GO:0005615">
    <property type="term" value="C:extracellular space"/>
    <property type="evidence" value="ECO:0007669"/>
    <property type="project" value="TreeGrafter"/>
</dbReference>
<evidence type="ECO:0000256" key="4">
    <source>
        <dbReference type="ARBA" id="ARBA00022525"/>
    </source>
</evidence>
<keyword evidence="11" id="KW-0482">Metalloprotease</keyword>